<evidence type="ECO:0000313" key="6">
    <source>
        <dbReference type="EMBL" id="KAL3503598.1"/>
    </source>
</evidence>
<protein>
    <recommendedName>
        <fullName evidence="8">Cytochrome P450</fullName>
    </recommendedName>
</protein>
<reference evidence="6 7" key="1">
    <citation type="submission" date="2024-11" db="EMBL/GenBank/DDBJ databases">
        <title>A near-complete genome assembly of Cinchona calisaya.</title>
        <authorList>
            <person name="Lian D.C."/>
            <person name="Zhao X.W."/>
            <person name="Wei L."/>
        </authorList>
    </citation>
    <scope>NUCLEOTIDE SEQUENCE [LARGE SCALE GENOMIC DNA]</scope>
    <source>
        <tissue evidence="6">Nenye</tissue>
    </source>
</reference>
<sequence length="130" mass="14860">MLIKLLKRSTKNSALKLPSGPKPLPIIANMHQLFGSLIHYILRDLANTYGALMHLRQGEVSTLVVTSPEVAEEFMKTYDIIFANRPQLICPRIFNYGCTDIVFAPFGEYWRQLRKICVMELLSSKLVQSF</sequence>
<keyword evidence="5" id="KW-0408">Iron</keyword>
<proteinExistence type="inferred from homology"/>
<gene>
    <name evidence="6" type="ORF">ACH5RR_038047</name>
</gene>
<organism evidence="6 7">
    <name type="scientific">Cinchona calisaya</name>
    <dbReference type="NCBI Taxonomy" id="153742"/>
    <lineage>
        <taxon>Eukaryota</taxon>
        <taxon>Viridiplantae</taxon>
        <taxon>Streptophyta</taxon>
        <taxon>Embryophyta</taxon>
        <taxon>Tracheophyta</taxon>
        <taxon>Spermatophyta</taxon>
        <taxon>Magnoliopsida</taxon>
        <taxon>eudicotyledons</taxon>
        <taxon>Gunneridae</taxon>
        <taxon>Pentapetalae</taxon>
        <taxon>asterids</taxon>
        <taxon>lamiids</taxon>
        <taxon>Gentianales</taxon>
        <taxon>Rubiaceae</taxon>
        <taxon>Cinchonoideae</taxon>
        <taxon>Cinchoneae</taxon>
        <taxon>Cinchona</taxon>
    </lineage>
</organism>
<keyword evidence="2" id="KW-0349">Heme</keyword>
<keyword evidence="7" id="KW-1185">Reference proteome</keyword>
<comment type="similarity">
    <text evidence="1">Belongs to the cytochrome P450 family.</text>
</comment>
<dbReference type="PANTHER" id="PTHR47955:SF8">
    <property type="entry name" value="CYTOCHROME P450 71D11-LIKE"/>
    <property type="match status" value="1"/>
</dbReference>
<dbReference type="PANTHER" id="PTHR47955">
    <property type="entry name" value="CYTOCHROME P450 FAMILY 71 PROTEIN"/>
    <property type="match status" value="1"/>
</dbReference>
<keyword evidence="3" id="KW-0479">Metal-binding</keyword>
<dbReference type="Pfam" id="PF00067">
    <property type="entry name" value="p450"/>
    <property type="match status" value="1"/>
</dbReference>
<evidence type="ECO:0000256" key="5">
    <source>
        <dbReference type="ARBA" id="ARBA00023004"/>
    </source>
</evidence>
<dbReference type="GO" id="GO:0016491">
    <property type="term" value="F:oxidoreductase activity"/>
    <property type="evidence" value="ECO:0007669"/>
    <property type="project" value="UniProtKB-KW"/>
</dbReference>
<dbReference type="InterPro" id="IPR036396">
    <property type="entry name" value="Cyt_P450_sf"/>
</dbReference>
<evidence type="ECO:0000256" key="1">
    <source>
        <dbReference type="ARBA" id="ARBA00010617"/>
    </source>
</evidence>
<dbReference type="AlphaFoldDB" id="A0ABD2YDG6"/>
<dbReference type="Proteomes" id="UP001630127">
    <property type="component" value="Unassembled WGS sequence"/>
</dbReference>
<evidence type="ECO:0000256" key="4">
    <source>
        <dbReference type="ARBA" id="ARBA00023002"/>
    </source>
</evidence>
<dbReference type="InterPro" id="IPR001128">
    <property type="entry name" value="Cyt_P450"/>
</dbReference>
<dbReference type="EMBL" id="JBJUIK010000015">
    <property type="protein sequence ID" value="KAL3503598.1"/>
    <property type="molecule type" value="Genomic_DNA"/>
</dbReference>
<evidence type="ECO:0000256" key="2">
    <source>
        <dbReference type="ARBA" id="ARBA00022617"/>
    </source>
</evidence>
<dbReference type="GO" id="GO:0046872">
    <property type="term" value="F:metal ion binding"/>
    <property type="evidence" value="ECO:0007669"/>
    <property type="project" value="UniProtKB-KW"/>
</dbReference>
<accession>A0ABD2YDG6</accession>
<comment type="caution">
    <text evidence="6">The sequence shown here is derived from an EMBL/GenBank/DDBJ whole genome shotgun (WGS) entry which is preliminary data.</text>
</comment>
<dbReference type="SUPFAM" id="SSF48264">
    <property type="entry name" value="Cytochrome P450"/>
    <property type="match status" value="1"/>
</dbReference>
<dbReference type="Gene3D" id="1.10.630.10">
    <property type="entry name" value="Cytochrome P450"/>
    <property type="match status" value="1"/>
</dbReference>
<evidence type="ECO:0000256" key="3">
    <source>
        <dbReference type="ARBA" id="ARBA00022723"/>
    </source>
</evidence>
<name>A0ABD2YDG6_9GENT</name>
<keyword evidence="4" id="KW-0560">Oxidoreductase</keyword>
<evidence type="ECO:0000313" key="7">
    <source>
        <dbReference type="Proteomes" id="UP001630127"/>
    </source>
</evidence>
<evidence type="ECO:0008006" key="8">
    <source>
        <dbReference type="Google" id="ProtNLM"/>
    </source>
</evidence>